<proteinExistence type="predicted"/>
<organism evidence="1 2">
    <name type="scientific">Ixodes persulcatus</name>
    <name type="common">Taiga tick</name>
    <dbReference type="NCBI Taxonomy" id="34615"/>
    <lineage>
        <taxon>Eukaryota</taxon>
        <taxon>Metazoa</taxon>
        <taxon>Ecdysozoa</taxon>
        <taxon>Arthropoda</taxon>
        <taxon>Chelicerata</taxon>
        <taxon>Arachnida</taxon>
        <taxon>Acari</taxon>
        <taxon>Parasitiformes</taxon>
        <taxon>Ixodida</taxon>
        <taxon>Ixodoidea</taxon>
        <taxon>Ixodidae</taxon>
        <taxon>Ixodinae</taxon>
        <taxon>Ixodes</taxon>
    </lineage>
</organism>
<protein>
    <submittedName>
        <fullName evidence="1">Uncharacterized protein</fullName>
    </submittedName>
</protein>
<dbReference type="EMBL" id="JABSTQ010010601">
    <property type="protein sequence ID" value="KAG0419615.1"/>
    <property type="molecule type" value="Genomic_DNA"/>
</dbReference>
<keyword evidence="2" id="KW-1185">Reference proteome</keyword>
<sequence>MDWKIRPAPSVPKAFGEQLWLAFWQFGGVSSYGEETQPSLTVSPNTETTGAEADMGALGRRSGRRKKTAANSVRWKDPRREHRWGAGSAHHARPSALYAPLAAGHSGSQSRHARWLSKEAPKEYDANFVTCPVSPRGH</sequence>
<accession>A0AC60PI03</accession>
<reference evidence="1 2" key="1">
    <citation type="journal article" date="2020" name="Cell">
        <title>Large-Scale Comparative Analyses of Tick Genomes Elucidate Their Genetic Diversity and Vector Capacities.</title>
        <authorList>
            <consortium name="Tick Genome and Microbiome Consortium (TIGMIC)"/>
            <person name="Jia N."/>
            <person name="Wang J."/>
            <person name="Shi W."/>
            <person name="Du L."/>
            <person name="Sun Y."/>
            <person name="Zhan W."/>
            <person name="Jiang J.F."/>
            <person name="Wang Q."/>
            <person name="Zhang B."/>
            <person name="Ji P."/>
            <person name="Bell-Sakyi L."/>
            <person name="Cui X.M."/>
            <person name="Yuan T.T."/>
            <person name="Jiang B.G."/>
            <person name="Yang W.F."/>
            <person name="Lam T.T."/>
            <person name="Chang Q.C."/>
            <person name="Ding S.J."/>
            <person name="Wang X.J."/>
            <person name="Zhu J.G."/>
            <person name="Ruan X.D."/>
            <person name="Zhao L."/>
            <person name="Wei J.T."/>
            <person name="Ye R.Z."/>
            <person name="Que T.C."/>
            <person name="Du C.H."/>
            <person name="Zhou Y.H."/>
            <person name="Cheng J.X."/>
            <person name="Dai P.F."/>
            <person name="Guo W.B."/>
            <person name="Han X.H."/>
            <person name="Huang E.J."/>
            <person name="Li L.F."/>
            <person name="Wei W."/>
            <person name="Gao Y.C."/>
            <person name="Liu J.Z."/>
            <person name="Shao H.Z."/>
            <person name="Wang X."/>
            <person name="Wang C.C."/>
            <person name="Yang T.C."/>
            <person name="Huo Q.B."/>
            <person name="Li W."/>
            <person name="Chen H.Y."/>
            <person name="Chen S.E."/>
            <person name="Zhou L.G."/>
            <person name="Ni X.B."/>
            <person name="Tian J.H."/>
            <person name="Sheng Y."/>
            <person name="Liu T."/>
            <person name="Pan Y.S."/>
            <person name="Xia L.Y."/>
            <person name="Li J."/>
            <person name="Zhao F."/>
            <person name="Cao W.C."/>
        </authorList>
    </citation>
    <scope>NUCLEOTIDE SEQUENCE [LARGE SCALE GENOMIC DNA]</scope>
    <source>
        <strain evidence="1">Iper-2018</strain>
    </source>
</reference>
<comment type="caution">
    <text evidence="1">The sequence shown here is derived from an EMBL/GenBank/DDBJ whole genome shotgun (WGS) entry which is preliminary data.</text>
</comment>
<evidence type="ECO:0000313" key="2">
    <source>
        <dbReference type="Proteomes" id="UP000805193"/>
    </source>
</evidence>
<dbReference type="Proteomes" id="UP000805193">
    <property type="component" value="Unassembled WGS sequence"/>
</dbReference>
<evidence type="ECO:0000313" key="1">
    <source>
        <dbReference type="EMBL" id="KAG0419615.1"/>
    </source>
</evidence>
<gene>
    <name evidence="1" type="ORF">HPB47_003974</name>
</gene>
<name>A0AC60PI03_IXOPE</name>